<sequence>MSLEATLSTVEAQLQAVQDALLATDPLTLEKAAVQLRAAATELAQALGGSGVQPDDGQARRIRAIGARLPLLRDQLARVLALTERQTAALLPPVPGVVTYGGSRGQTAARIYRGPG</sequence>
<name>A0A1I2HLF4_9BURK</name>
<reference evidence="2" key="1">
    <citation type="submission" date="2016-10" db="EMBL/GenBank/DDBJ databases">
        <authorList>
            <person name="Varghese N."/>
            <person name="Submissions S."/>
        </authorList>
    </citation>
    <scope>NUCLEOTIDE SEQUENCE [LARGE SCALE GENOMIC DNA]</scope>
    <source>
        <strain evidence="2">DSM 27981</strain>
    </source>
</reference>
<accession>A0A1I2HLF4</accession>
<dbReference type="OrthoDB" id="8813175at2"/>
<dbReference type="RefSeq" id="WP_092942093.1">
    <property type="nucleotide sequence ID" value="NZ_FONX01000023.1"/>
</dbReference>
<dbReference type="Proteomes" id="UP000199119">
    <property type="component" value="Unassembled WGS sequence"/>
</dbReference>
<evidence type="ECO:0008006" key="3">
    <source>
        <dbReference type="Google" id="ProtNLM"/>
    </source>
</evidence>
<keyword evidence="2" id="KW-1185">Reference proteome</keyword>
<dbReference type="AlphaFoldDB" id="A0A1I2HLF4"/>
<evidence type="ECO:0000313" key="1">
    <source>
        <dbReference type="EMBL" id="SFF29221.1"/>
    </source>
</evidence>
<dbReference type="STRING" id="1177982.SAMN04489711_12343"/>
<evidence type="ECO:0000313" key="2">
    <source>
        <dbReference type="Proteomes" id="UP000199119"/>
    </source>
</evidence>
<protein>
    <recommendedName>
        <fullName evidence="3">Flagella synthesis protein FlgN</fullName>
    </recommendedName>
</protein>
<dbReference type="EMBL" id="FONX01000023">
    <property type="protein sequence ID" value="SFF29221.1"/>
    <property type="molecule type" value="Genomic_DNA"/>
</dbReference>
<proteinExistence type="predicted"/>
<organism evidence="1 2">
    <name type="scientific">Paracidovorax wautersii</name>
    <dbReference type="NCBI Taxonomy" id="1177982"/>
    <lineage>
        <taxon>Bacteria</taxon>
        <taxon>Pseudomonadati</taxon>
        <taxon>Pseudomonadota</taxon>
        <taxon>Betaproteobacteria</taxon>
        <taxon>Burkholderiales</taxon>
        <taxon>Comamonadaceae</taxon>
        <taxon>Paracidovorax</taxon>
    </lineage>
</organism>
<gene>
    <name evidence="1" type="ORF">SAMN04489711_12343</name>
</gene>